<dbReference type="InterPro" id="IPR011009">
    <property type="entry name" value="Kinase-like_dom_sf"/>
</dbReference>
<accession>H2XXD3</accession>
<dbReference type="AlphaFoldDB" id="H2XXD3"/>
<dbReference type="FunFam" id="3.30.200.20:FF:000042">
    <property type="entry name" value="Aurora kinase A"/>
    <property type="match status" value="1"/>
</dbReference>
<dbReference type="Gene3D" id="1.10.510.10">
    <property type="entry name" value="Transferase(Phosphotransferase) domain 1"/>
    <property type="match status" value="1"/>
</dbReference>
<evidence type="ECO:0000256" key="6">
    <source>
        <dbReference type="ARBA" id="ARBA00022777"/>
    </source>
</evidence>
<dbReference type="InParanoid" id="H2XXD3"/>
<dbReference type="STRING" id="7719.ENSCINP00000034317"/>
<proteinExistence type="inferred from homology"/>
<dbReference type="SMART" id="SM00220">
    <property type="entry name" value="S_TKc"/>
    <property type="match status" value="1"/>
</dbReference>
<sequence>SLNDLEILSTIGTGTFGRVVLVKEKHTKEHFALKVMKICDIIKLKQVQHVKNEKSILNQIQHPFIVQLFWADHDNSFLYMLLEFACGGELFSYLRNAGRFNNSTSLFFASEIVSALEYLHQRHIVYRDLKPENVLLDRDGHTKLTDFGFAKKVEDRTWTLCGTPEYLAPEVIQSKGHGRSVDWWALGILTYEMLAGFPPFWDESPFGIYQKILRGKVEFPKNMEGYAKDLIKKLLTADRTRRLGNMKNASEDVKNHKWFRNIDWDAVVEKKMIPPIIPKVKHSGDTRNFEDYPEDNWQTTAAAQPKELSAFTDF</sequence>
<dbReference type="GO" id="GO:0009653">
    <property type="term" value="P:anatomical structure morphogenesis"/>
    <property type="evidence" value="ECO:0007669"/>
    <property type="project" value="UniProtKB-ARBA"/>
</dbReference>
<feature type="domain" description="Protein kinase" evidence="10">
    <location>
        <begin position="5"/>
        <end position="259"/>
    </location>
</feature>
<dbReference type="Gene3D" id="3.30.200.20">
    <property type="entry name" value="Phosphorylase Kinase, domain 1"/>
    <property type="match status" value="1"/>
</dbReference>
<reference evidence="12" key="2">
    <citation type="journal article" date="2008" name="Genome Biol.">
        <title>Improved genome assembly and evidence-based global gene model set for the chordate Ciona intestinalis: new insight into intron and operon populations.</title>
        <authorList>
            <person name="Satou Y."/>
            <person name="Mineta K."/>
            <person name="Ogasawara M."/>
            <person name="Sasakura Y."/>
            <person name="Shoguchi E."/>
            <person name="Ueno K."/>
            <person name="Yamada L."/>
            <person name="Matsumoto J."/>
            <person name="Wasserscheid J."/>
            <person name="Dewar K."/>
            <person name="Wiley G.B."/>
            <person name="Macmil S.L."/>
            <person name="Roe B.A."/>
            <person name="Zeller R.W."/>
            <person name="Hastings K.E."/>
            <person name="Lemaire P."/>
            <person name="Lindquist E."/>
            <person name="Endo T."/>
            <person name="Hotta K."/>
            <person name="Inaba K."/>
        </authorList>
    </citation>
    <scope>NUCLEOTIDE SEQUENCE [LARGE SCALE GENOMIC DNA]</scope>
    <source>
        <strain evidence="12">wild type</strain>
    </source>
</reference>
<dbReference type="PROSITE" id="PS00107">
    <property type="entry name" value="PROTEIN_KINASE_ATP"/>
    <property type="match status" value="1"/>
</dbReference>
<dbReference type="SMART" id="SM00133">
    <property type="entry name" value="S_TK_X"/>
    <property type="match status" value="1"/>
</dbReference>
<reference evidence="12" key="3">
    <citation type="submission" date="2025-08" db="UniProtKB">
        <authorList>
            <consortium name="Ensembl"/>
        </authorList>
    </citation>
    <scope>IDENTIFICATION</scope>
</reference>
<dbReference type="HOGENOM" id="CLU_000288_63_5_1"/>
<dbReference type="InterPro" id="IPR017441">
    <property type="entry name" value="Protein_kinase_ATP_BS"/>
</dbReference>
<evidence type="ECO:0000259" key="11">
    <source>
        <dbReference type="PROSITE" id="PS51285"/>
    </source>
</evidence>
<dbReference type="FunFam" id="1.10.510.10:FF:000005">
    <property type="entry name" value="cAMP-dependent protein kinase catalytic subunit alpha"/>
    <property type="match status" value="1"/>
</dbReference>
<keyword evidence="3 9" id="KW-0723">Serine/threonine-protein kinase</keyword>
<dbReference type="PROSITE" id="PS00108">
    <property type="entry name" value="PROTEIN_KINASE_ST"/>
    <property type="match status" value="1"/>
</dbReference>
<dbReference type="GO" id="GO:0007189">
    <property type="term" value="P:adenylate cyclase-activating G protein-coupled receptor signaling pathway"/>
    <property type="evidence" value="ECO:0000318"/>
    <property type="project" value="GO_Central"/>
</dbReference>
<dbReference type="Proteomes" id="UP000008144">
    <property type="component" value="Chromosome 7"/>
</dbReference>
<dbReference type="FunCoup" id="H2XXD3">
    <property type="interactions" value="110"/>
</dbReference>
<evidence type="ECO:0000256" key="7">
    <source>
        <dbReference type="ARBA" id="ARBA00022840"/>
    </source>
</evidence>
<dbReference type="EC" id="2.7.11.1" evidence="2"/>
<reference evidence="12" key="4">
    <citation type="submission" date="2025-09" db="UniProtKB">
        <authorList>
            <consortium name="Ensembl"/>
        </authorList>
    </citation>
    <scope>IDENTIFICATION</scope>
</reference>
<dbReference type="PROSITE" id="PS51285">
    <property type="entry name" value="AGC_KINASE_CTER"/>
    <property type="match status" value="1"/>
</dbReference>
<dbReference type="InterPro" id="IPR008271">
    <property type="entry name" value="Ser/Thr_kinase_AS"/>
</dbReference>
<name>H2XXD3_CIOIN</name>
<evidence type="ECO:0000256" key="8">
    <source>
        <dbReference type="PROSITE-ProRule" id="PRU10141"/>
    </source>
</evidence>
<keyword evidence="5 8" id="KW-0547">Nucleotide-binding</keyword>
<dbReference type="EMBL" id="EAAA01002383">
    <property type="status" value="NOT_ANNOTATED_CDS"/>
    <property type="molecule type" value="Genomic_DNA"/>
</dbReference>
<dbReference type="Ensembl" id="ENSCINT00000034648.1">
    <property type="protein sequence ID" value="ENSCINP00000034317.1"/>
    <property type="gene ID" value="ENSCING00000025038.1"/>
</dbReference>
<comment type="similarity">
    <text evidence="1">Belongs to the protein kinase superfamily. AGC Ser/Thr protein kinase family. cAMP subfamily.</text>
</comment>
<dbReference type="GO" id="GO:0004691">
    <property type="term" value="F:cAMP-dependent protein kinase activity"/>
    <property type="evidence" value="ECO:0000318"/>
    <property type="project" value="GO_Central"/>
</dbReference>
<evidence type="ECO:0000256" key="2">
    <source>
        <dbReference type="ARBA" id="ARBA00012513"/>
    </source>
</evidence>
<reference evidence="13" key="1">
    <citation type="journal article" date="2002" name="Science">
        <title>The draft genome of Ciona intestinalis: insights into chordate and vertebrate origins.</title>
        <authorList>
            <person name="Dehal P."/>
            <person name="Satou Y."/>
            <person name="Campbell R.K."/>
            <person name="Chapman J."/>
            <person name="Degnan B."/>
            <person name="De Tomaso A."/>
            <person name="Davidson B."/>
            <person name="Di Gregorio A."/>
            <person name="Gelpke M."/>
            <person name="Goodstein D.M."/>
            <person name="Harafuji N."/>
            <person name="Hastings K.E."/>
            <person name="Ho I."/>
            <person name="Hotta K."/>
            <person name="Huang W."/>
            <person name="Kawashima T."/>
            <person name="Lemaire P."/>
            <person name="Martinez D."/>
            <person name="Meinertzhagen I.A."/>
            <person name="Necula S."/>
            <person name="Nonaka M."/>
            <person name="Putnam N."/>
            <person name="Rash S."/>
            <person name="Saiga H."/>
            <person name="Satake M."/>
            <person name="Terry A."/>
            <person name="Yamada L."/>
            <person name="Wang H.G."/>
            <person name="Awazu S."/>
            <person name="Azumi K."/>
            <person name="Boore J."/>
            <person name="Branno M."/>
            <person name="Chin-Bow S."/>
            <person name="DeSantis R."/>
            <person name="Doyle S."/>
            <person name="Francino P."/>
            <person name="Keys D.N."/>
            <person name="Haga S."/>
            <person name="Hayashi H."/>
            <person name="Hino K."/>
            <person name="Imai K.S."/>
            <person name="Inaba K."/>
            <person name="Kano S."/>
            <person name="Kobayashi K."/>
            <person name="Kobayashi M."/>
            <person name="Lee B.I."/>
            <person name="Makabe K.W."/>
            <person name="Manohar C."/>
            <person name="Matassi G."/>
            <person name="Medina M."/>
            <person name="Mochizuki Y."/>
            <person name="Mount S."/>
            <person name="Morishita T."/>
            <person name="Miura S."/>
            <person name="Nakayama A."/>
            <person name="Nishizaka S."/>
            <person name="Nomoto H."/>
            <person name="Ohta F."/>
            <person name="Oishi K."/>
            <person name="Rigoutsos I."/>
            <person name="Sano M."/>
            <person name="Sasaki A."/>
            <person name="Sasakura Y."/>
            <person name="Shoguchi E."/>
            <person name="Shin-i T."/>
            <person name="Spagnuolo A."/>
            <person name="Stainier D."/>
            <person name="Suzuki M.M."/>
            <person name="Tassy O."/>
            <person name="Takatori N."/>
            <person name="Tokuoka M."/>
            <person name="Yagi K."/>
            <person name="Yoshizaki F."/>
            <person name="Wada S."/>
            <person name="Zhang C."/>
            <person name="Hyatt P.D."/>
            <person name="Larimer F."/>
            <person name="Detter C."/>
            <person name="Doggett N."/>
            <person name="Glavina T."/>
            <person name="Hawkins T."/>
            <person name="Richardson P."/>
            <person name="Lucas S."/>
            <person name="Kohara Y."/>
            <person name="Levine M."/>
            <person name="Satoh N."/>
            <person name="Rokhsar D.S."/>
        </authorList>
    </citation>
    <scope>NUCLEOTIDE SEQUENCE [LARGE SCALE GENOMIC DNA]</scope>
</reference>
<dbReference type="Pfam" id="PF00069">
    <property type="entry name" value="Pkinase"/>
    <property type="match status" value="1"/>
</dbReference>
<dbReference type="PANTHER" id="PTHR24353">
    <property type="entry name" value="CYCLIC NUCLEOTIDE-DEPENDENT PROTEIN KINASE"/>
    <property type="match status" value="1"/>
</dbReference>
<feature type="domain" description="AGC-kinase C-terminal" evidence="11">
    <location>
        <begin position="260"/>
        <end position="314"/>
    </location>
</feature>
<dbReference type="InterPro" id="IPR000719">
    <property type="entry name" value="Prot_kinase_dom"/>
</dbReference>
<dbReference type="GO" id="GO:0005952">
    <property type="term" value="C:cAMP-dependent protein kinase complex"/>
    <property type="evidence" value="ECO:0000318"/>
    <property type="project" value="GO_Central"/>
</dbReference>
<protein>
    <recommendedName>
        <fullName evidence="2">non-specific serine/threonine protein kinase</fullName>
        <ecNumber evidence="2">2.7.11.1</ecNumber>
    </recommendedName>
</protein>
<dbReference type="GO" id="GO:0005524">
    <property type="term" value="F:ATP binding"/>
    <property type="evidence" value="ECO:0007669"/>
    <property type="project" value="UniProtKB-UniRule"/>
</dbReference>
<evidence type="ECO:0000256" key="3">
    <source>
        <dbReference type="ARBA" id="ARBA00022527"/>
    </source>
</evidence>
<dbReference type="GO" id="GO:0005829">
    <property type="term" value="C:cytosol"/>
    <property type="evidence" value="ECO:0000318"/>
    <property type="project" value="GO_Central"/>
</dbReference>
<dbReference type="SUPFAM" id="SSF56112">
    <property type="entry name" value="Protein kinase-like (PK-like)"/>
    <property type="match status" value="1"/>
</dbReference>
<keyword evidence="7 8" id="KW-0067">ATP-binding</keyword>
<evidence type="ECO:0000313" key="13">
    <source>
        <dbReference type="Proteomes" id="UP000008144"/>
    </source>
</evidence>
<evidence type="ECO:0000256" key="9">
    <source>
        <dbReference type="RuleBase" id="RU000304"/>
    </source>
</evidence>
<keyword evidence="4" id="KW-0808">Transferase</keyword>
<evidence type="ECO:0000256" key="1">
    <source>
        <dbReference type="ARBA" id="ARBA00007115"/>
    </source>
</evidence>
<dbReference type="PANTHER" id="PTHR24353:SF37">
    <property type="entry name" value="CAMP-DEPENDENT PROTEIN KINASE CATALYTIC SUBUNIT PRKX"/>
    <property type="match status" value="1"/>
</dbReference>
<organism evidence="12 13">
    <name type="scientific">Ciona intestinalis</name>
    <name type="common">Transparent sea squirt</name>
    <name type="synonym">Ascidia intestinalis</name>
    <dbReference type="NCBI Taxonomy" id="7719"/>
    <lineage>
        <taxon>Eukaryota</taxon>
        <taxon>Metazoa</taxon>
        <taxon>Chordata</taxon>
        <taxon>Tunicata</taxon>
        <taxon>Ascidiacea</taxon>
        <taxon>Phlebobranchia</taxon>
        <taxon>Cionidae</taxon>
        <taxon>Ciona</taxon>
    </lineage>
</organism>
<dbReference type="PROSITE" id="PS50011">
    <property type="entry name" value="PROTEIN_KINASE_DOM"/>
    <property type="match status" value="1"/>
</dbReference>
<dbReference type="GO" id="GO:0007155">
    <property type="term" value="P:cell adhesion"/>
    <property type="evidence" value="ECO:0000318"/>
    <property type="project" value="GO_Central"/>
</dbReference>
<dbReference type="InterPro" id="IPR000961">
    <property type="entry name" value="AGC-kinase_C"/>
</dbReference>
<keyword evidence="13" id="KW-1185">Reference proteome</keyword>
<dbReference type="GeneTree" id="ENSGT00940000159832"/>
<evidence type="ECO:0000256" key="4">
    <source>
        <dbReference type="ARBA" id="ARBA00022679"/>
    </source>
</evidence>
<keyword evidence="6" id="KW-0418">Kinase</keyword>
<dbReference type="OMA" id="CFDDYPE"/>
<evidence type="ECO:0000313" key="12">
    <source>
        <dbReference type="Ensembl" id="ENSCINP00000034317.1"/>
    </source>
</evidence>
<evidence type="ECO:0000259" key="10">
    <source>
        <dbReference type="PROSITE" id="PS50011"/>
    </source>
</evidence>
<evidence type="ECO:0000256" key="5">
    <source>
        <dbReference type="ARBA" id="ARBA00022741"/>
    </source>
</evidence>
<feature type="binding site" evidence="8">
    <location>
        <position position="34"/>
    </location>
    <ligand>
        <name>ATP</name>
        <dbReference type="ChEBI" id="CHEBI:30616"/>
    </ligand>
</feature>